<proteinExistence type="predicted"/>
<evidence type="ECO:0000313" key="2">
    <source>
        <dbReference type="Proteomes" id="UP000228687"/>
    </source>
</evidence>
<dbReference type="AlphaFoldDB" id="A0A2H0YYN1"/>
<organism evidence="1 2">
    <name type="scientific">Candidatus Kaiserbacteria bacterium CG08_land_8_20_14_0_20_50_21</name>
    <dbReference type="NCBI Taxonomy" id="1974604"/>
    <lineage>
        <taxon>Bacteria</taxon>
        <taxon>Candidatus Kaiseribacteriota</taxon>
    </lineage>
</organism>
<protein>
    <submittedName>
        <fullName evidence="1">Uncharacterized protein</fullName>
    </submittedName>
</protein>
<sequence length="158" mass="16682">MAAITDKKRNDLNRMAPAAWKVQLGTIIDLLADQLGYPSISIETEGTDTIDVTIQMKDAKADNLAGVFRMDFTVSDAAAGAPTTDPPSDGVTATTGILFGFASGVSYLEVTPDTVGWIQTDSTGKAVIRFTETGTDTFYLNLVKGNKTYSSGAITFAA</sequence>
<comment type="caution">
    <text evidence="1">The sequence shown here is derived from an EMBL/GenBank/DDBJ whole genome shotgun (WGS) entry which is preliminary data.</text>
</comment>
<name>A0A2H0YYN1_9BACT</name>
<accession>A0A2H0YYN1</accession>
<reference evidence="2" key="1">
    <citation type="submission" date="2017-09" db="EMBL/GenBank/DDBJ databases">
        <title>Depth-based differentiation of microbial function through sediment-hosted aquifers and enrichment of novel symbionts in the deep terrestrial subsurface.</title>
        <authorList>
            <person name="Probst A.J."/>
            <person name="Ladd B."/>
            <person name="Jarett J.K."/>
            <person name="Geller-Mcgrath D.E."/>
            <person name="Sieber C.M.K."/>
            <person name="Emerson J.B."/>
            <person name="Anantharaman K."/>
            <person name="Thomas B.C."/>
            <person name="Malmstrom R."/>
            <person name="Stieglmeier M."/>
            <person name="Klingl A."/>
            <person name="Woyke T."/>
            <person name="Ryan C.M."/>
            <person name="Banfield J.F."/>
        </authorList>
    </citation>
    <scope>NUCLEOTIDE SEQUENCE [LARGE SCALE GENOMIC DNA]</scope>
</reference>
<gene>
    <name evidence="1" type="ORF">COT23_01430</name>
</gene>
<dbReference type="Proteomes" id="UP000228687">
    <property type="component" value="Unassembled WGS sequence"/>
</dbReference>
<dbReference type="EMBL" id="PEXT01000028">
    <property type="protein sequence ID" value="PIS43419.1"/>
    <property type="molecule type" value="Genomic_DNA"/>
</dbReference>
<evidence type="ECO:0000313" key="1">
    <source>
        <dbReference type="EMBL" id="PIS43419.1"/>
    </source>
</evidence>